<name>A0A1I8ASS0_9BILA</name>
<protein>
    <submittedName>
        <fullName evidence="2">Nucleotid_trans domain-containing protein</fullName>
    </submittedName>
</protein>
<dbReference type="WBParaSite" id="L893_g9093.t1">
    <property type="protein sequence ID" value="L893_g9093.t1"/>
    <property type="gene ID" value="L893_g9093"/>
</dbReference>
<sequence length="137" mass="15871">MCHSSVVSVCDKVTHVAFVFTDPMAFRYDTIEIITPYGKKFVFVNEEECTCQSYVWNFCEELKDNELTKRTHFFLGNATSFLGLTDYGIEKDIQNTNDLLFDLQQRNGTLYAMSNAIKCTKSTKDMQCGDQKSRRNW</sequence>
<dbReference type="AlphaFoldDB" id="A0A1I8ASS0"/>
<accession>A0A1I8ASS0</accession>
<proteinExistence type="predicted"/>
<keyword evidence="1" id="KW-1185">Reference proteome</keyword>
<evidence type="ECO:0000313" key="1">
    <source>
        <dbReference type="Proteomes" id="UP000095287"/>
    </source>
</evidence>
<evidence type="ECO:0000313" key="2">
    <source>
        <dbReference type="WBParaSite" id="L893_g9093.t1"/>
    </source>
</evidence>
<organism evidence="1 2">
    <name type="scientific">Steinernema glaseri</name>
    <dbReference type="NCBI Taxonomy" id="37863"/>
    <lineage>
        <taxon>Eukaryota</taxon>
        <taxon>Metazoa</taxon>
        <taxon>Ecdysozoa</taxon>
        <taxon>Nematoda</taxon>
        <taxon>Chromadorea</taxon>
        <taxon>Rhabditida</taxon>
        <taxon>Tylenchina</taxon>
        <taxon>Panagrolaimomorpha</taxon>
        <taxon>Strongyloidoidea</taxon>
        <taxon>Steinernematidae</taxon>
        <taxon>Steinernema</taxon>
    </lineage>
</organism>
<reference evidence="2" key="1">
    <citation type="submission" date="2016-11" db="UniProtKB">
        <authorList>
            <consortium name="WormBaseParasite"/>
        </authorList>
    </citation>
    <scope>IDENTIFICATION</scope>
</reference>
<dbReference type="Proteomes" id="UP000095287">
    <property type="component" value="Unplaced"/>
</dbReference>